<sequence>MVGFDYWISQNDFINLSPKNVQNMIKATNSILSKTEEQKPALYLFEFEKPSETKTITDNELVIINKDKK</sequence>
<organism evidence="1 2">
    <name type="scientific">Neobacillus ginsengisoli</name>
    <dbReference type="NCBI Taxonomy" id="904295"/>
    <lineage>
        <taxon>Bacteria</taxon>
        <taxon>Bacillati</taxon>
        <taxon>Bacillota</taxon>
        <taxon>Bacilli</taxon>
        <taxon>Bacillales</taxon>
        <taxon>Bacillaceae</taxon>
        <taxon>Neobacillus</taxon>
    </lineage>
</organism>
<evidence type="ECO:0000313" key="1">
    <source>
        <dbReference type="EMBL" id="MDQ0201071.1"/>
    </source>
</evidence>
<accession>A0ABT9Y004</accession>
<dbReference type="Proteomes" id="UP001224122">
    <property type="component" value="Unassembled WGS sequence"/>
</dbReference>
<reference evidence="1 2" key="1">
    <citation type="submission" date="2023-07" db="EMBL/GenBank/DDBJ databases">
        <title>Genomic Encyclopedia of Type Strains, Phase IV (KMG-IV): sequencing the most valuable type-strain genomes for metagenomic binning, comparative biology and taxonomic classification.</title>
        <authorList>
            <person name="Goeker M."/>
        </authorList>
    </citation>
    <scope>NUCLEOTIDE SEQUENCE [LARGE SCALE GENOMIC DNA]</scope>
    <source>
        <strain evidence="1 2">DSM 27594</strain>
    </source>
</reference>
<evidence type="ECO:0000313" key="2">
    <source>
        <dbReference type="Proteomes" id="UP001224122"/>
    </source>
</evidence>
<comment type="caution">
    <text evidence="1">The sequence shown here is derived from an EMBL/GenBank/DDBJ whole genome shotgun (WGS) entry which is preliminary data.</text>
</comment>
<name>A0ABT9Y004_9BACI</name>
<proteinExistence type="predicted"/>
<gene>
    <name evidence="1" type="ORF">J2S10_004277</name>
</gene>
<keyword evidence="2" id="KW-1185">Reference proteome</keyword>
<dbReference type="RefSeq" id="WP_307411979.1">
    <property type="nucleotide sequence ID" value="NZ_JAUSTW010000008.1"/>
</dbReference>
<protein>
    <submittedName>
        <fullName evidence="1">Uncharacterized protein</fullName>
    </submittedName>
</protein>
<dbReference type="EMBL" id="JAUSTW010000008">
    <property type="protein sequence ID" value="MDQ0201071.1"/>
    <property type="molecule type" value="Genomic_DNA"/>
</dbReference>